<sequence>MSIENHAGATRLELQERLRRHKLVFVQHGAAFAGLTERVWEMSSVVVDVGSLDPESTDRQIHVTGLERYATRQFIEPTLGRLRQTVSELLSRGVEVCLWSSAPRVAFAPVPGSSLIDDASPFFLETLPATNEDPESVYPAVQLGASLSAVYRTSLTELGVAVLASLDRAMYDGQLGPSAIFDVLDAREIEALRGAGIALCCEGDPYALTAPLRFGELREELATTLAEQLEPQSELDEIASDLWTIERTIRLALRSAAVIKFGNKWRGSVLHGDLNGKVLGRAMIDGSVSIKSSKELRDPIEWLSLGELIEIVTSNQFDNLGLAPVVWTKFGQDVIPVRNRLSHMRHFKHGDRSVVRMWVSQIARMLG</sequence>
<dbReference type="Proteomes" id="UP001500033">
    <property type="component" value="Unassembled WGS sequence"/>
</dbReference>
<name>A0ABP4DEA1_9ACTN</name>
<reference evidence="2" key="1">
    <citation type="journal article" date="2019" name="Int. J. Syst. Evol. Microbiol.">
        <title>The Global Catalogue of Microorganisms (GCM) 10K type strain sequencing project: providing services to taxonomists for standard genome sequencing and annotation.</title>
        <authorList>
            <consortium name="The Broad Institute Genomics Platform"/>
            <consortium name="The Broad Institute Genome Sequencing Center for Infectious Disease"/>
            <person name="Wu L."/>
            <person name="Ma J."/>
        </authorList>
    </citation>
    <scope>NUCLEOTIDE SEQUENCE [LARGE SCALE GENOMIC DNA]</scope>
    <source>
        <strain evidence="2">JCM 11445</strain>
    </source>
</reference>
<dbReference type="EMBL" id="BAAAIE010000255">
    <property type="protein sequence ID" value="GAA1005137.1"/>
    <property type="molecule type" value="Genomic_DNA"/>
</dbReference>
<evidence type="ECO:0000313" key="1">
    <source>
        <dbReference type="EMBL" id="GAA1005137.1"/>
    </source>
</evidence>
<evidence type="ECO:0000313" key="2">
    <source>
        <dbReference type="Proteomes" id="UP001500033"/>
    </source>
</evidence>
<accession>A0ABP4DEA1</accession>
<comment type="caution">
    <text evidence="1">The sequence shown here is derived from an EMBL/GenBank/DDBJ whole genome shotgun (WGS) entry which is preliminary data.</text>
</comment>
<gene>
    <name evidence="1" type="ORF">GCM10009576_098060</name>
</gene>
<organism evidence="1 2">
    <name type="scientific">Streptomyces rhizosphaericus</name>
    <dbReference type="NCBI Taxonomy" id="114699"/>
    <lineage>
        <taxon>Bacteria</taxon>
        <taxon>Bacillati</taxon>
        <taxon>Actinomycetota</taxon>
        <taxon>Actinomycetes</taxon>
        <taxon>Kitasatosporales</taxon>
        <taxon>Streptomycetaceae</taxon>
        <taxon>Streptomyces</taxon>
        <taxon>Streptomyces violaceusniger group</taxon>
    </lineage>
</organism>
<keyword evidence="2" id="KW-1185">Reference proteome</keyword>
<protein>
    <recommendedName>
        <fullName evidence="3">Aminoglycoside phosphotransferase domain-containing protein</fullName>
    </recommendedName>
</protein>
<evidence type="ECO:0008006" key="3">
    <source>
        <dbReference type="Google" id="ProtNLM"/>
    </source>
</evidence>
<proteinExistence type="predicted"/>